<evidence type="ECO:0000256" key="6">
    <source>
        <dbReference type="HAMAP-Rule" id="MF_01369"/>
    </source>
</evidence>
<name>A0A7T5VDB7_9BACT</name>
<dbReference type="GO" id="GO:0019843">
    <property type="term" value="F:rRNA binding"/>
    <property type="evidence" value="ECO:0007669"/>
    <property type="project" value="UniProtKB-UniRule"/>
</dbReference>
<dbReference type="InterPro" id="IPR012678">
    <property type="entry name" value="Ribosomal_uL23/eL15/eS24_sf"/>
</dbReference>
<dbReference type="GO" id="GO:0006412">
    <property type="term" value="P:translation"/>
    <property type="evidence" value="ECO:0007669"/>
    <property type="project" value="UniProtKB-UniRule"/>
</dbReference>
<evidence type="ECO:0000256" key="1">
    <source>
        <dbReference type="ARBA" id="ARBA00006700"/>
    </source>
</evidence>
<dbReference type="SUPFAM" id="SSF54189">
    <property type="entry name" value="Ribosomal proteins S24e, L23 and L15e"/>
    <property type="match status" value="1"/>
</dbReference>
<evidence type="ECO:0000256" key="3">
    <source>
        <dbReference type="ARBA" id="ARBA00022884"/>
    </source>
</evidence>
<keyword evidence="8" id="KW-1185">Reference proteome</keyword>
<dbReference type="FunFam" id="3.30.70.330:FF:000001">
    <property type="entry name" value="50S ribosomal protein L23"/>
    <property type="match status" value="1"/>
</dbReference>
<evidence type="ECO:0000313" key="8">
    <source>
        <dbReference type="Proteomes" id="UP000596092"/>
    </source>
</evidence>
<dbReference type="PANTHER" id="PTHR11620">
    <property type="entry name" value="60S RIBOSOMAL PROTEIN L23A"/>
    <property type="match status" value="1"/>
</dbReference>
<gene>
    <name evidence="6 7" type="primary">rplW</name>
    <name evidence="7" type="ORF">HP555_07570</name>
</gene>
<keyword evidence="5 6" id="KW-0687">Ribonucleoprotein</keyword>
<evidence type="ECO:0000256" key="4">
    <source>
        <dbReference type="ARBA" id="ARBA00022980"/>
    </source>
</evidence>
<dbReference type="RefSeq" id="WP_199261134.1">
    <property type="nucleotide sequence ID" value="NZ_CP054140.1"/>
</dbReference>
<accession>A0A7T5VDB7</accession>
<dbReference type="HAMAP" id="MF_01369_B">
    <property type="entry name" value="Ribosomal_uL23_B"/>
    <property type="match status" value="1"/>
</dbReference>
<dbReference type="GO" id="GO:1990904">
    <property type="term" value="C:ribonucleoprotein complex"/>
    <property type="evidence" value="ECO:0007669"/>
    <property type="project" value="UniProtKB-KW"/>
</dbReference>
<dbReference type="GO" id="GO:0005840">
    <property type="term" value="C:ribosome"/>
    <property type="evidence" value="ECO:0007669"/>
    <property type="project" value="UniProtKB-KW"/>
</dbReference>
<dbReference type="Pfam" id="PF00276">
    <property type="entry name" value="Ribosomal_L23"/>
    <property type="match status" value="1"/>
</dbReference>
<dbReference type="KEGG" id="dog:HP555_07570"/>
<comment type="function">
    <text evidence="6">One of the early assembly proteins it binds 23S rRNA. One of the proteins that surrounds the polypeptide exit tunnel on the outside of the ribosome. Forms the main docking site for trigger factor binding to the ribosome.</text>
</comment>
<protein>
    <recommendedName>
        <fullName evidence="6">Large ribosomal subunit protein uL23</fullName>
    </recommendedName>
</protein>
<dbReference type="InterPro" id="IPR013025">
    <property type="entry name" value="Ribosomal_uL23-like"/>
</dbReference>
<dbReference type="InterPro" id="IPR012677">
    <property type="entry name" value="Nucleotide-bd_a/b_plait_sf"/>
</dbReference>
<organism evidence="7 8">
    <name type="scientific">Desulfobulbus oligotrophicus</name>
    <dbReference type="NCBI Taxonomy" id="1909699"/>
    <lineage>
        <taxon>Bacteria</taxon>
        <taxon>Pseudomonadati</taxon>
        <taxon>Thermodesulfobacteriota</taxon>
        <taxon>Desulfobulbia</taxon>
        <taxon>Desulfobulbales</taxon>
        <taxon>Desulfobulbaceae</taxon>
        <taxon>Desulfobulbus</taxon>
    </lineage>
</organism>
<keyword evidence="3 6" id="KW-0694">RNA-binding</keyword>
<proteinExistence type="inferred from homology"/>
<comment type="subunit">
    <text evidence="6">Part of the 50S ribosomal subunit. Contacts protein L29, and trigger factor when it is bound to the ribosome.</text>
</comment>
<comment type="similarity">
    <text evidence="1 6">Belongs to the universal ribosomal protein uL23 family.</text>
</comment>
<evidence type="ECO:0000256" key="5">
    <source>
        <dbReference type="ARBA" id="ARBA00023274"/>
    </source>
</evidence>
<reference evidence="7 8" key="1">
    <citation type="submission" date="2020-05" db="EMBL/GenBank/DDBJ databases">
        <title>Complete genome of Desulfobulbus oligotrophicus.</title>
        <authorList>
            <person name="Podar M."/>
        </authorList>
    </citation>
    <scope>NUCLEOTIDE SEQUENCE [LARGE SCALE GENOMIC DNA]</scope>
    <source>
        <strain evidence="7 8">Prop6</strain>
    </source>
</reference>
<sequence>MKTVYKILERPCLTEKGNLLQETENKVVLKVNTRANKIEIKNAVEKLFDVKVAKVATTNMVGKKKRVGVKSIGRTSNWKKAYVTLAEGKINFLDEL</sequence>
<keyword evidence="2 6" id="KW-0699">rRNA-binding</keyword>
<dbReference type="Proteomes" id="UP000596092">
    <property type="component" value="Chromosome"/>
</dbReference>
<evidence type="ECO:0000313" key="7">
    <source>
        <dbReference type="EMBL" id="QQG65726.1"/>
    </source>
</evidence>
<evidence type="ECO:0000256" key="2">
    <source>
        <dbReference type="ARBA" id="ARBA00022730"/>
    </source>
</evidence>
<keyword evidence="4 6" id="KW-0689">Ribosomal protein</keyword>
<dbReference type="GO" id="GO:0003735">
    <property type="term" value="F:structural constituent of ribosome"/>
    <property type="evidence" value="ECO:0007669"/>
    <property type="project" value="InterPro"/>
</dbReference>
<dbReference type="Gene3D" id="3.30.70.330">
    <property type="match status" value="1"/>
</dbReference>
<dbReference type="NCBIfam" id="NF004359">
    <property type="entry name" value="PRK05738.1-3"/>
    <property type="match status" value="1"/>
</dbReference>
<dbReference type="EMBL" id="CP054140">
    <property type="protein sequence ID" value="QQG65726.1"/>
    <property type="molecule type" value="Genomic_DNA"/>
</dbReference>
<dbReference type="NCBIfam" id="NF004363">
    <property type="entry name" value="PRK05738.2-4"/>
    <property type="match status" value="1"/>
</dbReference>
<dbReference type="AlphaFoldDB" id="A0A7T5VDB7"/>